<organism evidence="1 2">
    <name type="scientific">Oceanobacter antarcticus</name>
    <dbReference type="NCBI Taxonomy" id="3133425"/>
    <lineage>
        <taxon>Bacteria</taxon>
        <taxon>Pseudomonadati</taxon>
        <taxon>Pseudomonadota</taxon>
        <taxon>Gammaproteobacteria</taxon>
        <taxon>Oceanospirillales</taxon>
        <taxon>Oceanospirillaceae</taxon>
        <taxon>Oceanobacter</taxon>
    </lineage>
</organism>
<evidence type="ECO:0000313" key="2">
    <source>
        <dbReference type="Proteomes" id="UP001620597"/>
    </source>
</evidence>
<comment type="caution">
    <text evidence="1">The sequence shown here is derived from an EMBL/GenBank/DDBJ whole genome shotgun (WGS) entry which is preliminary data.</text>
</comment>
<protein>
    <recommendedName>
        <fullName evidence="3">Imelysin</fullName>
    </recommendedName>
</protein>
<accession>A0ABW8NF78</accession>
<evidence type="ECO:0008006" key="3">
    <source>
        <dbReference type="Google" id="ProtNLM"/>
    </source>
</evidence>
<evidence type="ECO:0000313" key="1">
    <source>
        <dbReference type="EMBL" id="MFK4751577.1"/>
    </source>
</evidence>
<dbReference type="Proteomes" id="UP001620597">
    <property type="component" value="Unassembled WGS sequence"/>
</dbReference>
<gene>
    <name evidence="1" type="ORF">WG929_04050</name>
</gene>
<keyword evidence="2" id="KW-1185">Reference proteome</keyword>
<dbReference type="RefSeq" id="WP_369856640.1">
    <property type="nucleotide sequence ID" value="NZ_JBBKTX010000004.1"/>
</dbReference>
<reference evidence="1 2" key="1">
    <citation type="submission" date="2024-03" db="EMBL/GenBank/DDBJ databases">
        <title>High-quality draft genome sequence of Oceanobacter sp. wDCs-4.</title>
        <authorList>
            <person name="Dong C."/>
        </authorList>
    </citation>
    <scope>NUCLEOTIDE SEQUENCE [LARGE SCALE GENOMIC DNA]</scope>
    <source>
        <strain evidence="2">wDCs-4</strain>
    </source>
</reference>
<name>A0ABW8NF78_9GAMM</name>
<dbReference type="EMBL" id="JBBKTX010000004">
    <property type="protein sequence ID" value="MFK4751577.1"/>
    <property type="molecule type" value="Genomic_DNA"/>
</dbReference>
<sequence length="233" mass="26514">MRYLIGLILCLSWLVANADDVFSMRMNAFRLVSDVLLYHNPRYSNQDPALREEYHQLAVTLSSWSAANRFGPLASSQTLVSDLEAAVTDVDQLAPELDYLFPIYMNKMLQTHAALDEFLASLEPQDSDRSILNDVAVSVSMQNLAYQAQVFGSLNFYLLGGDPDALSLLDDQILQRCIKAVESKDYQNLEEQQKIQDILTKYRFIRTHVTGEKQQWIPDLVARYRNSIVDVAD</sequence>
<proteinExistence type="predicted"/>